<feature type="chain" id="PRO_5039562960" description="Secreted protein" evidence="1">
    <location>
        <begin position="20"/>
        <end position="137"/>
    </location>
</feature>
<reference evidence="2 3" key="1">
    <citation type="submission" date="2019-11" db="EMBL/GenBank/DDBJ databases">
        <authorList>
            <person name="Cao P."/>
        </authorList>
    </citation>
    <scope>NUCLEOTIDE SEQUENCE [LARGE SCALE GENOMIC DNA]</scope>
    <source>
        <strain evidence="2 3">NEAU-AAG5</strain>
    </source>
</reference>
<comment type="caution">
    <text evidence="2">The sequence shown here is derived from an EMBL/GenBank/DDBJ whole genome shotgun (WGS) entry which is preliminary data.</text>
</comment>
<organism evidence="2 3">
    <name type="scientific">Actinomadura litoris</name>
    <dbReference type="NCBI Taxonomy" id="2678616"/>
    <lineage>
        <taxon>Bacteria</taxon>
        <taxon>Bacillati</taxon>
        <taxon>Actinomycetota</taxon>
        <taxon>Actinomycetes</taxon>
        <taxon>Streptosporangiales</taxon>
        <taxon>Thermomonosporaceae</taxon>
        <taxon>Actinomadura</taxon>
    </lineage>
</organism>
<dbReference type="Proteomes" id="UP000432015">
    <property type="component" value="Unassembled WGS sequence"/>
</dbReference>
<dbReference type="EMBL" id="WOFH01000006">
    <property type="protein sequence ID" value="MUN38901.1"/>
    <property type="molecule type" value="Genomic_DNA"/>
</dbReference>
<evidence type="ECO:0000256" key="1">
    <source>
        <dbReference type="SAM" id="SignalP"/>
    </source>
</evidence>
<gene>
    <name evidence="2" type="ORF">GNZ18_20150</name>
</gene>
<dbReference type="AlphaFoldDB" id="A0A7K1L3A4"/>
<evidence type="ECO:0008006" key="4">
    <source>
        <dbReference type="Google" id="ProtNLM"/>
    </source>
</evidence>
<accession>A0A7K1L3A4</accession>
<feature type="signal peptide" evidence="1">
    <location>
        <begin position="1"/>
        <end position="19"/>
    </location>
</feature>
<sequence>MMRLSTGTLAAFLAVPAIGAIPVTAQAESAPGCRSIVQIGSTAHIRHGGQTFASVKQFTGCGKNWAYLFVWAGYRGSHRTWNACVAVADNSDRSLNGTRCRTRTKQIWSLGTRTLAHCTQAAGWIPDGPRASTSKRC</sequence>
<evidence type="ECO:0000313" key="3">
    <source>
        <dbReference type="Proteomes" id="UP000432015"/>
    </source>
</evidence>
<evidence type="ECO:0000313" key="2">
    <source>
        <dbReference type="EMBL" id="MUN38901.1"/>
    </source>
</evidence>
<keyword evidence="1" id="KW-0732">Signal</keyword>
<protein>
    <recommendedName>
        <fullName evidence="4">Secreted protein</fullName>
    </recommendedName>
</protein>
<proteinExistence type="predicted"/>
<keyword evidence="3" id="KW-1185">Reference proteome</keyword>
<name>A0A7K1L3A4_9ACTN</name>